<sequence>MYHGIRAGKCELETSSHESCDMGTMYSIIAHFKMLVGPENYKAWKSTIQSVHEREDLWDTVVPTKSSLKKPHAETTSSSSGTASTMEIKEEEMSKGGTEGIGSQNSKIAQPTP</sequence>
<reference evidence="3" key="3">
    <citation type="submission" date="2020-12" db="UniProtKB">
        <authorList>
            <consortium name="EnsemblPlants"/>
        </authorList>
    </citation>
    <scope>IDENTIFICATION</scope>
</reference>
<dbReference type="Gramene" id="Pp3c20_8890V3.1">
    <property type="protein sequence ID" value="PAC:32947183.CDS.1"/>
    <property type="gene ID" value="Pp3c20_8890"/>
</dbReference>
<dbReference type="Proteomes" id="UP000006727">
    <property type="component" value="Chromosome 20"/>
</dbReference>
<dbReference type="EMBL" id="ABEU02000020">
    <property type="protein sequence ID" value="PNR32977.1"/>
    <property type="molecule type" value="Genomic_DNA"/>
</dbReference>
<name>A0A2K1IUM7_PHYPA</name>
<evidence type="ECO:0000313" key="4">
    <source>
        <dbReference type="Proteomes" id="UP000006727"/>
    </source>
</evidence>
<accession>A0A2K1IUM7</accession>
<dbReference type="EnsemblPlants" id="Pp3c20_8890V3.1">
    <property type="protein sequence ID" value="PAC:32947183.CDS.1"/>
    <property type="gene ID" value="Pp3c20_8890"/>
</dbReference>
<feature type="compositionally biased region" description="Polar residues" evidence="1">
    <location>
        <begin position="101"/>
        <end position="113"/>
    </location>
</feature>
<protein>
    <recommendedName>
        <fullName evidence="5">DUF4219 domain-containing protein</fullName>
    </recommendedName>
</protein>
<reference evidence="2 4" key="2">
    <citation type="journal article" date="2018" name="Plant J.">
        <title>The Physcomitrella patens chromosome-scale assembly reveals moss genome structure and evolution.</title>
        <authorList>
            <person name="Lang D."/>
            <person name="Ullrich K.K."/>
            <person name="Murat F."/>
            <person name="Fuchs J."/>
            <person name="Jenkins J."/>
            <person name="Haas F.B."/>
            <person name="Piednoel M."/>
            <person name="Gundlach H."/>
            <person name="Van Bel M."/>
            <person name="Meyberg R."/>
            <person name="Vives C."/>
            <person name="Morata J."/>
            <person name="Symeonidi A."/>
            <person name="Hiss M."/>
            <person name="Muchero W."/>
            <person name="Kamisugi Y."/>
            <person name="Saleh O."/>
            <person name="Blanc G."/>
            <person name="Decker E.L."/>
            <person name="van Gessel N."/>
            <person name="Grimwood J."/>
            <person name="Hayes R.D."/>
            <person name="Graham S.W."/>
            <person name="Gunter L.E."/>
            <person name="McDaniel S.F."/>
            <person name="Hoernstein S.N.W."/>
            <person name="Larsson A."/>
            <person name="Li F.W."/>
            <person name="Perroud P.F."/>
            <person name="Phillips J."/>
            <person name="Ranjan P."/>
            <person name="Rokshar D.S."/>
            <person name="Rothfels C.J."/>
            <person name="Schneider L."/>
            <person name="Shu S."/>
            <person name="Stevenson D.W."/>
            <person name="Thummler F."/>
            <person name="Tillich M."/>
            <person name="Villarreal Aguilar J.C."/>
            <person name="Widiez T."/>
            <person name="Wong G.K."/>
            <person name="Wymore A."/>
            <person name="Zhang Y."/>
            <person name="Zimmer A.D."/>
            <person name="Quatrano R.S."/>
            <person name="Mayer K.F.X."/>
            <person name="Goodstein D."/>
            <person name="Casacuberta J.M."/>
            <person name="Vandepoele K."/>
            <person name="Reski R."/>
            <person name="Cuming A.C."/>
            <person name="Tuskan G.A."/>
            <person name="Maumus F."/>
            <person name="Salse J."/>
            <person name="Schmutz J."/>
            <person name="Rensing S.A."/>
        </authorList>
    </citation>
    <scope>NUCLEOTIDE SEQUENCE [LARGE SCALE GENOMIC DNA]</scope>
    <source>
        <strain evidence="3 4">cv. Gransden 2004</strain>
    </source>
</reference>
<evidence type="ECO:0000256" key="1">
    <source>
        <dbReference type="SAM" id="MobiDB-lite"/>
    </source>
</evidence>
<evidence type="ECO:0000313" key="3">
    <source>
        <dbReference type="EnsemblPlants" id="PAC:32947183.CDS.1"/>
    </source>
</evidence>
<evidence type="ECO:0000313" key="2">
    <source>
        <dbReference type="EMBL" id="PNR32977.1"/>
    </source>
</evidence>
<dbReference type="AlphaFoldDB" id="A0A2K1IUM7"/>
<feature type="compositionally biased region" description="Low complexity" evidence="1">
    <location>
        <begin position="75"/>
        <end position="85"/>
    </location>
</feature>
<feature type="region of interest" description="Disordered" evidence="1">
    <location>
        <begin position="62"/>
        <end position="113"/>
    </location>
</feature>
<keyword evidence="4" id="KW-1185">Reference proteome</keyword>
<evidence type="ECO:0008006" key="5">
    <source>
        <dbReference type="Google" id="ProtNLM"/>
    </source>
</evidence>
<dbReference type="InParanoid" id="A0A2K1IUM7"/>
<gene>
    <name evidence="2" type="ORF">PHYPA_024920</name>
</gene>
<reference evidence="2 4" key="1">
    <citation type="journal article" date="2008" name="Science">
        <title>The Physcomitrella genome reveals evolutionary insights into the conquest of land by plants.</title>
        <authorList>
            <person name="Rensing S."/>
            <person name="Lang D."/>
            <person name="Zimmer A."/>
            <person name="Terry A."/>
            <person name="Salamov A."/>
            <person name="Shapiro H."/>
            <person name="Nishiyama T."/>
            <person name="Perroud P.-F."/>
            <person name="Lindquist E."/>
            <person name="Kamisugi Y."/>
            <person name="Tanahashi T."/>
            <person name="Sakakibara K."/>
            <person name="Fujita T."/>
            <person name="Oishi K."/>
            <person name="Shin-I T."/>
            <person name="Kuroki Y."/>
            <person name="Toyoda A."/>
            <person name="Suzuki Y."/>
            <person name="Hashimoto A."/>
            <person name="Yamaguchi K."/>
            <person name="Sugano A."/>
            <person name="Kohara Y."/>
            <person name="Fujiyama A."/>
            <person name="Anterola A."/>
            <person name="Aoki S."/>
            <person name="Ashton N."/>
            <person name="Barbazuk W.B."/>
            <person name="Barker E."/>
            <person name="Bennetzen J."/>
            <person name="Bezanilla M."/>
            <person name="Blankenship R."/>
            <person name="Cho S.H."/>
            <person name="Dutcher S."/>
            <person name="Estelle M."/>
            <person name="Fawcett J.A."/>
            <person name="Gundlach H."/>
            <person name="Hanada K."/>
            <person name="Heyl A."/>
            <person name="Hicks K.A."/>
            <person name="Hugh J."/>
            <person name="Lohr M."/>
            <person name="Mayer K."/>
            <person name="Melkozernov A."/>
            <person name="Murata T."/>
            <person name="Nelson D."/>
            <person name="Pils B."/>
            <person name="Prigge M."/>
            <person name="Reiss B."/>
            <person name="Renner T."/>
            <person name="Rombauts S."/>
            <person name="Rushton P."/>
            <person name="Sanderfoot A."/>
            <person name="Schween G."/>
            <person name="Shiu S.-H."/>
            <person name="Stueber K."/>
            <person name="Theodoulou F.L."/>
            <person name="Tu H."/>
            <person name="Van de Peer Y."/>
            <person name="Verrier P.J."/>
            <person name="Waters E."/>
            <person name="Wood A."/>
            <person name="Yang L."/>
            <person name="Cove D."/>
            <person name="Cuming A."/>
            <person name="Hasebe M."/>
            <person name="Lucas S."/>
            <person name="Mishler D.B."/>
            <person name="Reski R."/>
            <person name="Grigoriev I."/>
            <person name="Quatrano R.S."/>
            <person name="Boore J.L."/>
        </authorList>
    </citation>
    <scope>NUCLEOTIDE SEQUENCE [LARGE SCALE GENOMIC DNA]</scope>
    <source>
        <strain evidence="3 4">cv. Gransden 2004</strain>
    </source>
</reference>
<organism evidence="2">
    <name type="scientific">Physcomitrium patens</name>
    <name type="common">Spreading-leaved earth moss</name>
    <name type="synonym">Physcomitrella patens</name>
    <dbReference type="NCBI Taxonomy" id="3218"/>
    <lineage>
        <taxon>Eukaryota</taxon>
        <taxon>Viridiplantae</taxon>
        <taxon>Streptophyta</taxon>
        <taxon>Embryophyta</taxon>
        <taxon>Bryophyta</taxon>
        <taxon>Bryophytina</taxon>
        <taxon>Bryopsida</taxon>
        <taxon>Funariidae</taxon>
        <taxon>Funariales</taxon>
        <taxon>Funariaceae</taxon>
        <taxon>Physcomitrium</taxon>
    </lineage>
</organism>
<proteinExistence type="predicted"/>